<dbReference type="PANTHER" id="PTHR43257:SF2">
    <property type="entry name" value="PYRUVATE DEHYDROGENASE E1 COMPONENT SUBUNIT BETA"/>
    <property type="match status" value="1"/>
</dbReference>
<keyword evidence="5" id="KW-1185">Reference proteome</keyword>
<comment type="caution">
    <text evidence="4">The sequence shown here is derived from an EMBL/GenBank/DDBJ whole genome shotgun (WGS) entry which is preliminary data.</text>
</comment>
<dbReference type="PANTHER" id="PTHR43257">
    <property type="entry name" value="PYRUVATE DEHYDROGENASE E1 COMPONENT BETA SUBUNIT"/>
    <property type="match status" value="1"/>
</dbReference>
<dbReference type="Pfam" id="PF02780">
    <property type="entry name" value="Transketolase_C"/>
    <property type="match status" value="1"/>
</dbReference>
<comment type="cofactor">
    <cofactor evidence="1">
        <name>thiamine diphosphate</name>
        <dbReference type="ChEBI" id="CHEBI:58937"/>
    </cofactor>
</comment>
<dbReference type="CDD" id="cd07036">
    <property type="entry name" value="TPP_PYR_E1-PDHc-beta_like"/>
    <property type="match status" value="1"/>
</dbReference>
<evidence type="ECO:0000313" key="4">
    <source>
        <dbReference type="EMBL" id="MBU5677135.1"/>
    </source>
</evidence>
<proteinExistence type="predicted"/>
<evidence type="ECO:0000313" key="5">
    <source>
        <dbReference type="Proteomes" id="UP000779508"/>
    </source>
</evidence>
<name>A0ABS6G3S2_9FIRM</name>
<evidence type="ECO:0000259" key="3">
    <source>
        <dbReference type="SMART" id="SM00861"/>
    </source>
</evidence>
<dbReference type="InterPro" id="IPR005475">
    <property type="entry name" value="Transketolase-like_Pyr-bd"/>
</dbReference>
<keyword evidence="2" id="KW-0786">Thiamine pyrophosphate</keyword>
<evidence type="ECO:0000256" key="2">
    <source>
        <dbReference type="ARBA" id="ARBA00023052"/>
    </source>
</evidence>
<gene>
    <name evidence="4" type="ORF">KQI88_12005</name>
</gene>
<dbReference type="Proteomes" id="UP000779508">
    <property type="component" value="Unassembled WGS sequence"/>
</dbReference>
<dbReference type="EMBL" id="JAHLQK010000004">
    <property type="protein sequence ID" value="MBU5677135.1"/>
    <property type="molecule type" value="Genomic_DNA"/>
</dbReference>
<evidence type="ECO:0000256" key="1">
    <source>
        <dbReference type="ARBA" id="ARBA00001964"/>
    </source>
</evidence>
<protein>
    <submittedName>
        <fullName evidence="4">Alpha-ketoacid dehydrogenase subunit beta</fullName>
    </submittedName>
</protein>
<sequence length="327" mass="36371">MTAINLLQAVNLTLKQEMTRDSRIIVFGEDVGYEGGVFRATVDLQKEFGKDRCMDSPLSESAIVGVGIGMAINGMLPVVEMQFMGFSYPAFNQIISHVARMRNRSRGRFSVPMVIRMPYGGGIRALEHHSESTEAIYSHIPGLKVVIPSTPYDAKGLLAAAIRDEDPVIFLEPKRIYRAFKQEVPDEEYIIPIGKANVVREGKDITLISWGAMMRETLKAADLAKDKGINAEVIDLRTISPIDRDTIIESVKKTGRVVIVHEATKTLGVGAELISIINEKAFLYLEAPPVRVTGFDTPFPLPQGEHHYLPSPERIFNKIMETVNYLT</sequence>
<reference evidence="4 5" key="1">
    <citation type="submission" date="2021-06" db="EMBL/GenBank/DDBJ databases">
        <authorList>
            <person name="Sun Q."/>
            <person name="Li D."/>
        </authorList>
    </citation>
    <scope>NUCLEOTIDE SEQUENCE [LARGE SCALE GENOMIC DNA]</scope>
    <source>
        <strain evidence="4 5">MSJ-5</strain>
    </source>
</reference>
<dbReference type="InterPro" id="IPR033248">
    <property type="entry name" value="Transketolase_C"/>
</dbReference>
<organism evidence="4 5">
    <name type="scientific">Alkaliphilus flagellatus</name>
    <dbReference type="NCBI Taxonomy" id="2841507"/>
    <lineage>
        <taxon>Bacteria</taxon>
        <taxon>Bacillati</taxon>
        <taxon>Bacillota</taxon>
        <taxon>Clostridia</taxon>
        <taxon>Peptostreptococcales</taxon>
        <taxon>Natronincolaceae</taxon>
        <taxon>Alkaliphilus</taxon>
    </lineage>
</organism>
<dbReference type="RefSeq" id="WP_216417629.1">
    <property type="nucleotide sequence ID" value="NZ_JAHLQK010000004.1"/>
</dbReference>
<feature type="domain" description="Transketolase-like pyrimidine-binding" evidence="3">
    <location>
        <begin position="4"/>
        <end position="179"/>
    </location>
</feature>
<dbReference type="Pfam" id="PF02779">
    <property type="entry name" value="Transket_pyr"/>
    <property type="match status" value="1"/>
</dbReference>
<accession>A0ABS6G3S2</accession>
<dbReference type="NCBIfam" id="NF006667">
    <property type="entry name" value="PRK09212.1"/>
    <property type="match status" value="1"/>
</dbReference>
<dbReference type="SMART" id="SM00861">
    <property type="entry name" value="Transket_pyr"/>
    <property type="match status" value="1"/>
</dbReference>